<dbReference type="EMBL" id="CP070273">
    <property type="protein sequence ID" value="QRV22784.1"/>
    <property type="molecule type" value="Genomic_DNA"/>
</dbReference>
<proteinExistence type="predicted"/>
<accession>A0ABX7INF8</accession>
<keyword evidence="1" id="KW-0812">Transmembrane</keyword>
<organism evidence="2 3">
    <name type="scientific">Marinomonas foliarum</name>
    <dbReference type="NCBI Taxonomy" id="491950"/>
    <lineage>
        <taxon>Bacteria</taxon>
        <taxon>Pseudomonadati</taxon>
        <taxon>Pseudomonadota</taxon>
        <taxon>Gammaproteobacteria</taxon>
        <taxon>Oceanospirillales</taxon>
        <taxon>Oceanospirillaceae</taxon>
        <taxon>Marinomonas</taxon>
    </lineage>
</organism>
<sequence length="272" mass="31725">MKNKLQNFLEKLFQTISDALSIGEQKVIHWMLNHFKGKELLEIGTKLTYYYFAFFLLFFGWKIPNLFFSPLSNIGDFLAGVFGPIAFGWLIIGYLMQNKELKNSVEQTSEAQRLARDQLDFQIKVKNYDLIKEHNEAQPIFIIKFNILNKSNIPKTAIATIKNIGREVIFFEAMLSKKPFPESDIKGIQILGSKSNFKNNEEVEVKINIDDELKRTMNREYSFDIFFIRLSFIDGLKRSFFIDLPSNSQKYENSIIIHTSNQNTIKPLPREI</sequence>
<evidence type="ECO:0000256" key="1">
    <source>
        <dbReference type="SAM" id="Phobius"/>
    </source>
</evidence>
<feature type="transmembrane region" description="Helical" evidence="1">
    <location>
        <begin position="48"/>
        <end position="68"/>
    </location>
</feature>
<keyword evidence="1" id="KW-0472">Membrane</keyword>
<feature type="transmembrane region" description="Helical" evidence="1">
    <location>
        <begin position="74"/>
        <end position="95"/>
    </location>
</feature>
<keyword evidence="3" id="KW-1185">Reference proteome</keyword>
<protein>
    <submittedName>
        <fullName evidence="2">Uncharacterized protein</fullName>
    </submittedName>
</protein>
<reference evidence="2 3" key="1">
    <citation type="submission" date="2021-02" db="EMBL/GenBank/DDBJ databases">
        <title>The genome of Marinomonas foliarum JZW.</title>
        <authorList>
            <person name="Sun M."/>
        </authorList>
    </citation>
    <scope>NUCLEOTIDE SEQUENCE [LARGE SCALE GENOMIC DNA]</scope>
    <source>
        <strain evidence="2 3">JZW</strain>
    </source>
</reference>
<evidence type="ECO:0000313" key="3">
    <source>
        <dbReference type="Proteomes" id="UP000644167"/>
    </source>
</evidence>
<gene>
    <name evidence="2" type="ORF">JSY38_11970</name>
</gene>
<dbReference type="RefSeq" id="WP_205113393.1">
    <property type="nucleotide sequence ID" value="NZ_CP070273.1"/>
</dbReference>
<name>A0ABX7INF8_9GAMM</name>
<dbReference type="Proteomes" id="UP000644167">
    <property type="component" value="Chromosome"/>
</dbReference>
<keyword evidence="1" id="KW-1133">Transmembrane helix</keyword>
<evidence type="ECO:0000313" key="2">
    <source>
        <dbReference type="EMBL" id="QRV22784.1"/>
    </source>
</evidence>